<proteinExistence type="predicted"/>
<organism evidence="1">
    <name type="scientific">Brucella pituitosa</name>
    <dbReference type="NCBI Taxonomy" id="571256"/>
    <lineage>
        <taxon>Bacteria</taxon>
        <taxon>Pseudomonadati</taxon>
        <taxon>Pseudomonadota</taxon>
        <taxon>Alphaproteobacteria</taxon>
        <taxon>Hyphomicrobiales</taxon>
        <taxon>Brucellaceae</taxon>
        <taxon>Brucella/Ochrobactrum group</taxon>
        <taxon>Brucella</taxon>
    </lineage>
</organism>
<dbReference type="AlphaFoldDB" id="A0A643EVD2"/>
<comment type="caution">
    <text evidence="1">The sequence shown here is derived from an EMBL/GenBank/DDBJ whole genome shotgun (WGS) entry which is preliminary data.</text>
</comment>
<reference evidence="1" key="1">
    <citation type="submission" date="2019-09" db="EMBL/GenBank/DDBJ databases">
        <title>Draft genome sequences of 48 bacterial type strains from the CCUG.</title>
        <authorList>
            <person name="Tunovic T."/>
            <person name="Pineiro-Iglesias B."/>
            <person name="Unosson C."/>
            <person name="Inganas E."/>
            <person name="Ohlen M."/>
            <person name="Cardew S."/>
            <person name="Jensie-Markopoulos S."/>
            <person name="Salva-Serra F."/>
            <person name="Jaen-Luchoro D."/>
            <person name="Karlsson R."/>
            <person name="Svensson-Stadler L."/>
            <person name="Chun J."/>
            <person name="Moore E."/>
        </authorList>
    </citation>
    <scope>NUCLEOTIDE SEQUENCE</scope>
    <source>
        <strain evidence="1">CCUG 50899</strain>
    </source>
</reference>
<name>A0A643EVD2_9HYPH</name>
<sequence length="203" mass="23188">MSDELKEKGEVTVSRAFTFVTRDLLNRRSKRTDEDSIYRFRFAKREAGYFRIPGCVLVCQHDVLISSKEVSFERNTFVAERGVGIFRRVARVMEADGEIVVGGDRAGTIPSAVFRELLSKFPSSIKLDQYASARAETIIGEYLTNTSDAREKYERYLNRRASDVHDTQLPHTELIEAKIGKYQLLREMISGWLASSVSYSEKN</sequence>
<gene>
    <name evidence="1" type="ORF">F7Q93_22135</name>
</gene>
<evidence type="ECO:0000313" key="1">
    <source>
        <dbReference type="EMBL" id="KAB0566143.1"/>
    </source>
</evidence>
<dbReference type="EMBL" id="VZPE01000014">
    <property type="protein sequence ID" value="KAB0566143.1"/>
    <property type="molecule type" value="Genomic_DNA"/>
</dbReference>
<accession>A0A643EVD2</accession>
<dbReference type="RefSeq" id="WP_128094895.1">
    <property type="nucleotide sequence ID" value="NZ_JBHEEN010000016.1"/>
</dbReference>
<protein>
    <submittedName>
        <fullName evidence="1">Uncharacterized protein</fullName>
    </submittedName>
</protein>